<dbReference type="RefSeq" id="WP_206562053.1">
    <property type="nucleotide sequence ID" value="NZ_JAFKCZ010000016.1"/>
</dbReference>
<protein>
    <submittedName>
        <fullName evidence="3">PDZ domain-containing protein</fullName>
    </submittedName>
</protein>
<dbReference type="InterPro" id="IPR001478">
    <property type="entry name" value="PDZ"/>
</dbReference>
<sequence>MNKRYQWLLPVVLVAAAGLARAGDASDREAIARGWVEAAHAGKAPFAAYVEKHMASDGSWSPDRYVGLGFYLDPQNDEQVVVAGVIPGTPASEVLRAGDVFVSVAGVPATDDNRERLNFRGKPGEPVPAVIKRDGKEIPIEVRRGVIDRKSSKADVLENIAFGDADEWPVDEGRIVEVIGDGRVVYVVDEFTETEDDTGITYVNRTVTRFEFNDDNQITGGWNMDEDRFVLEQLGYTISR</sequence>
<reference evidence="3" key="1">
    <citation type="submission" date="2021-02" db="EMBL/GenBank/DDBJ databases">
        <title>PHA producing bacteria isolated from coastal sediment in Guangdong, Shenzhen.</title>
        <authorList>
            <person name="Zheng W."/>
            <person name="Yu S."/>
            <person name="Huang Y."/>
        </authorList>
    </citation>
    <scope>NUCLEOTIDE SEQUENCE</scope>
    <source>
        <strain evidence="3">TN14-10</strain>
    </source>
</reference>
<feature type="chain" id="PRO_5037198098" evidence="1">
    <location>
        <begin position="23"/>
        <end position="240"/>
    </location>
</feature>
<gene>
    <name evidence="3" type="ORF">JYP50_18545</name>
</gene>
<dbReference type="InterPro" id="IPR036034">
    <property type="entry name" value="PDZ_sf"/>
</dbReference>
<evidence type="ECO:0000256" key="1">
    <source>
        <dbReference type="SAM" id="SignalP"/>
    </source>
</evidence>
<keyword evidence="1" id="KW-0732">Signal</keyword>
<comment type="caution">
    <text evidence="3">The sequence shown here is derived from an EMBL/GenBank/DDBJ whole genome shotgun (WGS) entry which is preliminary data.</text>
</comment>
<keyword evidence="4" id="KW-1185">Reference proteome</keyword>
<dbReference type="PROSITE" id="PS50106">
    <property type="entry name" value="PDZ"/>
    <property type="match status" value="1"/>
</dbReference>
<feature type="domain" description="PDZ" evidence="2">
    <location>
        <begin position="49"/>
        <end position="146"/>
    </location>
</feature>
<evidence type="ECO:0000259" key="2">
    <source>
        <dbReference type="PROSITE" id="PS50106"/>
    </source>
</evidence>
<accession>A0A939DI05</accession>
<dbReference type="Gene3D" id="2.30.42.10">
    <property type="match status" value="1"/>
</dbReference>
<name>A0A939DI05_9GAMM</name>
<dbReference type="SUPFAM" id="SSF50156">
    <property type="entry name" value="PDZ domain-like"/>
    <property type="match status" value="1"/>
</dbReference>
<dbReference type="SMART" id="SM00228">
    <property type="entry name" value="PDZ"/>
    <property type="match status" value="1"/>
</dbReference>
<feature type="signal peptide" evidence="1">
    <location>
        <begin position="1"/>
        <end position="22"/>
    </location>
</feature>
<dbReference type="EMBL" id="JAFKCZ010000016">
    <property type="protein sequence ID" value="MBN7798608.1"/>
    <property type="molecule type" value="Genomic_DNA"/>
</dbReference>
<organism evidence="3 4">
    <name type="scientific">Parahaliea mediterranea</name>
    <dbReference type="NCBI Taxonomy" id="651086"/>
    <lineage>
        <taxon>Bacteria</taxon>
        <taxon>Pseudomonadati</taxon>
        <taxon>Pseudomonadota</taxon>
        <taxon>Gammaproteobacteria</taxon>
        <taxon>Cellvibrionales</taxon>
        <taxon>Halieaceae</taxon>
        <taxon>Parahaliea</taxon>
    </lineage>
</organism>
<dbReference type="Proteomes" id="UP000664303">
    <property type="component" value="Unassembled WGS sequence"/>
</dbReference>
<evidence type="ECO:0000313" key="3">
    <source>
        <dbReference type="EMBL" id="MBN7798608.1"/>
    </source>
</evidence>
<dbReference type="AlphaFoldDB" id="A0A939DI05"/>
<evidence type="ECO:0000313" key="4">
    <source>
        <dbReference type="Proteomes" id="UP000664303"/>
    </source>
</evidence>
<proteinExistence type="predicted"/>